<dbReference type="InterPro" id="IPR016039">
    <property type="entry name" value="Thiolase-like"/>
</dbReference>
<dbReference type="Pfam" id="PF00550">
    <property type="entry name" value="PP-binding"/>
    <property type="match status" value="3"/>
</dbReference>
<feature type="region of interest" description="Disordered" evidence="6">
    <location>
        <begin position="2009"/>
        <end position="2032"/>
    </location>
</feature>
<dbReference type="InterPro" id="IPR016036">
    <property type="entry name" value="Malonyl_transacylase_ACP-bd"/>
</dbReference>
<dbReference type="NCBIfam" id="NF045894">
    <property type="entry name" value="PKS_plus_SDR"/>
    <property type="match status" value="1"/>
</dbReference>
<evidence type="ECO:0000256" key="3">
    <source>
        <dbReference type="ARBA" id="ARBA00022679"/>
    </source>
</evidence>
<dbReference type="Pfam" id="PF00109">
    <property type="entry name" value="ketoacyl-synt"/>
    <property type="match status" value="3"/>
</dbReference>
<dbReference type="SMART" id="SM00827">
    <property type="entry name" value="PKS_AT"/>
    <property type="match status" value="1"/>
</dbReference>
<dbReference type="Pfam" id="PF22621">
    <property type="entry name" value="CurL-like_PKS_C"/>
    <property type="match status" value="2"/>
</dbReference>
<evidence type="ECO:0000259" key="9">
    <source>
        <dbReference type="PROSITE" id="PS52019"/>
    </source>
</evidence>
<feature type="region of interest" description="Disordered" evidence="6">
    <location>
        <begin position="2992"/>
        <end position="3013"/>
    </location>
</feature>
<dbReference type="CDD" id="cd00833">
    <property type="entry name" value="PKS"/>
    <property type="match status" value="3"/>
</dbReference>
<dbReference type="Gene3D" id="3.40.47.10">
    <property type="match status" value="3"/>
</dbReference>
<dbReference type="SMART" id="SM00823">
    <property type="entry name" value="PKS_PP"/>
    <property type="match status" value="3"/>
</dbReference>
<feature type="domain" description="Carrier" evidence="7">
    <location>
        <begin position="4262"/>
        <end position="4336"/>
    </location>
</feature>
<dbReference type="PROSITE" id="PS52019">
    <property type="entry name" value="PKS_MFAS_DH"/>
    <property type="match status" value="1"/>
</dbReference>
<dbReference type="SMART" id="SM00826">
    <property type="entry name" value="PKS_DH"/>
    <property type="match status" value="1"/>
</dbReference>
<dbReference type="Gene3D" id="3.10.129.110">
    <property type="entry name" value="Polyketide synthase dehydratase"/>
    <property type="match status" value="1"/>
</dbReference>
<dbReference type="PANTHER" id="PTHR43775">
    <property type="entry name" value="FATTY ACID SYNTHASE"/>
    <property type="match status" value="1"/>
</dbReference>
<dbReference type="InterPro" id="IPR014030">
    <property type="entry name" value="Ketoacyl_synth_N"/>
</dbReference>
<dbReference type="PANTHER" id="PTHR43775:SF51">
    <property type="entry name" value="INACTIVE PHENOLPHTHIOCEROL SYNTHESIS POLYKETIDE SYNTHASE TYPE I PKS1-RELATED"/>
    <property type="match status" value="1"/>
</dbReference>
<evidence type="ECO:0000256" key="4">
    <source>
        <dbReference type="ARBA" id="ARBA00023315"/>
    </source>
</evidence>
<evidence type="ECO:0000259" key="7">
    <source>
        <dbReference type="PROSITE" id="PS50075"/>
    </source>
</evidence>
<organism evidence="10 11">
    <name type="scientific">Microbispora amethystogenes</name>
    <dbReference type="NCBI Taxonomy" id="1427754"/>
    <lineage>
        <taxon>Bacteria</taxon>
        <taxon>Bacillati</taxon>
        <taxon>Actinomycetota</taxon>
        <taxon>Actinomycetes</taxon>
        <taxon>Streptosporangiales</taxon>
        <taxon>Streptosporangiaceae</taxon>
        <taxon>Microbispora</taxon>
    </lineage>
</organism>
<dbReference type="SMART" id="SM00822">
    <property type="entry name" value="PKS_KR"/>
    <property type="match status" value="2"/>
</dbReference>
<dbReference type="InterPro" id="IPR020806">
    <property type="entry name" value="PKS_PP-bd"/>
</dbReference>
<feature type="compositionally biased region" description="Gly residues" evidence="6">
    <location>
        <begin position="2009"/>
        <end position="2025"/>
    </location>
</feature>
<dbReference type="CDD" id="cd08952">
    <property type="entry name" value="KR_1_SDR_x"/>
    <property type="match status" value="1"/>
</dbReference>
<dbReference type="InterPro" id="IPR042104">
    <property type="entry name" value="PKS_dehydratase_sf"/>
</dbReference>
<evidence type="ECO:0000256" key="6">
    <source>
        <dbReference type="SAM" id="MobiDB-lite"/>
    </source>
</evidence>
<dbReference type="SUPFAM" id="SSF51735">
    <property type="entry name" value="NAD(P)-binding Rossmann-fold domains"/>
    <property type="match status" value="4"/>
</dbReference>
<dbReference type="InterPro" id="IPR001227">
    <property type="entry name" value="Ac_transferase_dom_sf"/>
</dbReference>
<dbReference type="SUPFAM" id="SSF47336">
    <property type="entry name" value="ACP-like"/>
    <property type="match status" value="3"/>
</dbReference>
<keyword evidence="1" id="KW-0596">Phosphopantetheine</keyword>
<dbReference type="RefSeq" id="WP_204286354.1">
    <property type="nucleotide sequence ID" value="NZ_BAABEJ010000013.1"/>
</dbReference>
<feature type="region of interest" description="Disordered" evidence="6">
    <location>
        <begin position="3191"/>
        <end position="3211"/>
    </location>
</feature>
<evidence type="ECO:0000313" key="10">
    <source>
        <dbReference type="EMBL" id="GIH33336.1"/>
    </source>
</evidence>
<keyword evidence="3" id="KW-0808">Transferase</keyword>
<dbReference type="InterPro" id="IPR055123">
    <property type="entry name" value="SpnB-like_Rossmann"/>
</dbReference>
<evidence type="ECO:0000256" key="5">
    <source>
        <dbReference type="PROSITE-ProRule" id="PRU01363"/>
    </source>
</evidence>
<dbReference type="Gene3D" id="3.30.70.3290">
    <property type="match status" value="1"/>
</dbReference>
<dbReference type="Pfam" id="PF18369">
    <property type="entry name" value="PKS_DE"/>
    <property type="match status" value="1"/>
</dbReference>
<name>A0ABQ4FEU1_9ACTN</name>
<dbReference type="InterPro" id="IPR049552">
    <property type="entry name" value="PKS_DH_N"/>
</dbReference>
<feature type="region of interest" description="C-terminal hotdog fold" evidence="5">
    <location>
        <begin position="3653"/>
        <end position="3812"/>
    </location>
</feature>
<dbReference type="CDD" id="cd08956">
    <property type="entry name" value="KR_3_FAS_SDR_x"/>
    <property type="match status" value="1"/>
</dbReference>
<proteinExistence type="predicted"/>
<dbReference type="InterPro" id="IPR032821">
    <property type="entry name" value="PKS_assoc"/>
</dbReference>
<dbReference type="InterPro" id="IPR041618">
    <property type="entry name" value="PKS_DE"/>
</dbReference>
<gene>
    <name evidence="10" type="ORF">Mam01_35000</name>
</gene>
<dbReference type="SMART" id="SM01294">
    <property type="entry name" value="PKS_PP_betabranch"/>
    <property type="match status" value="2"/>
</dbReference>
<dbReference type="PROSITE" id="PS00606">
    <property type="entry name" value="KS3_1"/>
    <property type="match status" value="2"/>
</dbReference>
<dbReference type="Gene3D" id="3.40.366.10">
    <property type="entry name" value="Malonyl-Coenzyme A Acyl Carrier Protein, domain 2"/>
    <property type="match status" value="4"/>
</dbReference>
<keyword evidence="11" id="KW-1185">Reference proteome</keyword>
<evidence type="ECO:0000259" key="8">
    <source>
        <dbReference type="PROSITE" id="PS52004"/>
    </source>
</evidence>
<dbReference type="Pfam" id="PF21089">
    <property type="entry name" value="PKS_DH_N"/>
    <property type="match status" value="1"/>
</dbReference>
<evidence type="ECO:0008006" key="12">
    <source>
        <dbReference type="Google" id="ProtNLM"/>
    </source>
</evidence>
<dbReference type="InterPro" id="IPR020807">
    <property type="entry name" value="PKS_DH"/>
</dbReference>
<comment type="caution">
    <text evidence="10">The sequence shown here is derived from an EMBL/GenBank/DDBJ whole genome shotgun (WGS) entry which is preliminary data.</text>
</comment>
<dbReference type="SUPFAM" id="SSF55048">
    <property type="entry name" value="Probable ACP-binding domain of malonyl-CoA ACP transacylase"/>
    <property type="match status" value="1"/>
</dbReference>
<sequence length="4345" mass="450026">MSHAEPIAVLGLACRLPQAPDPDGFWRLLRTGTDAITDPPPGRPETGPGHRPGGFLDRIDEFDAEFFGISPNEAAVMDPQQRLMLELAWEALENARIAPTSIRDRHVGVFVGTMSGDYGTVLHRNGPQGITRHTLTGSNRGVIANRISYHLGLRGPSFAVDSGQSSSLLAVHLACESLQNGEAELAVVGGVNLNIVPESTVGAERFGGLSPDHRCFTFDARANGYVRGEGAAAVVLKPLRRAQADGDRIHCVILGSAVNNDGNTGMLTVPSRAAQERVIELATRRAGVGRDEVQYVELHGTGTRVGDPIEAASLGASLGAGRPDGDRLAVGSAKTNVGHLEGAAGIVGLLKVALSLAHRELPPSLNFVTPNPEIPLDRLGLRVQTELSPWPRPDRPLVAGVSSFGVGGTNCHVVLGEPPAMRPAESPAMRLAEPSAVRAEESSAVRPAEPPAMRPAELPVARAAATGDLLLPWVLSAKTGQALRAQAGRLREFAEADPRPGTADVARSLAVTRASLRERAVVLAADRSEFLTGLAAAEQGDLAGNLLRGGADDEGTVVLVYPGTPEDVPGHLAAAAGLLDSATPPGRTFRRHLETCATEIERCTGWSPLDILRGAPGAPASDAPEVARPVSWAVAVAFAATLRSFGVRPGAVVGHLDGEIAAACAAGLLTLAEGADLITRTGAARLHPAGPSDVPEPPVPDADVPASTAPDAVGIPCLSTRTGGRLDRAAVDVADAATLGAAPAGASDRLGSLVDALAHEGHRVFVEFATRPVLTGAKDTVLAAGPDHFGVLRSMALAYVHGADVDWAAVIGDEAALVDLPTYAFQRTSHWIAPIAAGGSEPAPTPAPVHSLAVAVTSDDDAAWRRGTAGVPEAERRLAAVTLVREQVADLLGHATPDAVGMRQTFGDLGFDSVTGVELSRRLSVVTGLRLPETLVYDHPTPVAVAEHLIAEAFGQEGESASDPVTTATTAATADDDAGADDPIAVVAMACRYPGGVRSPEDLWRLVESDVCAVSDVPADRGWEVPAVGGFLADAAGFDADFFGISPREALAMDPQQRLMLEVTWEALERAGIPAATLAGGDTGVYVGAIPQEYGPRGHEGPDELKGYLMTGGTGSVISGRIAYTLGLGGPAVTVDTACSSSLVAVHMACQALRLRECGLALAGGVTVMASPTMYTEFGRQRGLAADGLCKPFAAAADGTSWGEGAALLVLERLSDARRNGHPVLALVRGSAVNQDGASNGLTAPSGSAQRRVIRAAMAAAGLGPADVDAVEAHGTGTSLGDPIEAEALLATYGRERPADRPLLLGSVKSNIGHSQAAAGAAGLIKMVMAMGAGVLPRTLHVDRPTPRVDWSSGAVRLLTEATGWPDAGRPRRAAVSSFGISGTNAHLILEQAPAADSPEASHADDGSPTQWLISAKTEPALRAQAQRLRDYVAARPGLDANTVAAALAAGRTVFEHRAVITAASRPALLSGLGAVAAGEAAPGVLRATGGAGRTAFLFAGQGSQRPGMGRELYEASEVFAAALDEACAHLDPHLERPLRDVMWAPAGSPEAELLGQTGYTQPALFALETALYALARERGITPDYLIGHSIGELTAAHVAGVLSMADAATLVTARGRLMQELPRGGAMVSIRAAEDAVRPLLSGHEESVGVAAVNGPAAVVVSGDTDAVLDVARRCEELGWATRRLNVSHAFHSPHMDGMLGDLLDVAAALTFRPPAIPVVSNLTGRIATPEELCSPAYWVRHAREGVRFLDGVHRLAEQGVTTYLELSPDAVLAPLARTTLAALSPKPDPAPEFMPVLQRGRPEAETADRAVAWARARGAGVPTHSGHTGWAAACAGLPTYPFQHRRYWLTATPGPDASGSRPSTEAPMETRFWAAVRSGDIGAVADTLGVTCADERSSLGAVVPILSGWHRRHRERAAADGRRYRVAWRPIPVTAAPAPRGVWLLVVPAGYAEHEWVTACASALTDGGADVRTITEVGGDAGRDVLASRLRAALGDVTAGDGTAGHGAAGHGAAGHGAAGHGAAGHQAGSASSAGVGGVVSLLALDDRPDPRHTEISRGLSATLTLVQALGDAALDAPLWLLTRGAVGTGSTDPVESPAQEQIWALGRSVALERPRSWGGLIDLPADTRSAPLLRTALNGPGDEEEIAIRAAGLFGRRLVTAPRPASAGEAWRPRGTVLITGGTGGLGAHVARWLAAGGAEHLVLVSRRGRATPGAEALEAELTSLGAAVTVASCDVSDRAALAGLIDAVTAEHGPIRSVFHTAGVGRRVPIEDLTAGDLAEACSKAAGAANLDDLFGETALDAFVLFSSIAGVGLWATTGQAAYAAANAFLDALAERRRAGGRTATSLAWGLWAGPGMGADAAFARHLHRHGVEALPPEQAMAALQYALDDDETCVTIADIAWERFVPPFTAARRRPLLDDLPAAREAREALTAPVDAPGRTSGASGQGLRQELAALPAARRRPRVLDVVLGVTAAIVGESAEAVDPRRPFRDLGFDSLMTVELPERLTAATGLALPATLAYDHPTPVAVTDLLFAQLTGAPERVVAPAATAAPAPVDPDADPIAIVAMACRYPGGVRSPEDLWDLLMSGADALSEFPTDRGWDLDRLYDPDGERPGTSYTNLGGFLDDAGEFDPVFFDISPREAVAMDPQQRLLLTLAWEVMERAGIDPAALRESDTGVFVGASSHQYGGDGTHVPEDVAGHLLTGTAASVNSGRIAYGLGLRGPALTVDTACSSSLVAVHLAGQALRSGECGMALVGAATVMATPTVFTEFSRQRGLAPDGRCKPFAAAADGTAWSEGAAMLLLERLSDATRNGHRVLGLLRGSAVNQDGASNGLTAPNGPAQEQVIAQALAAAGLGPAEVDVVEAHGTGTALGDPIEAGALLAAYGQDRDARPPLLLGSVKANIGHTQAAAGMAGIIKLVMAMRHGLLPKTPHVDRPTPHVDWSSGAVRLVTEPTAWPGTGRPRRGGVSSFGISGTNAHVVIEQPAPQETPDPADGDPPSQMPGARTETPALVPARVETSAPELFSVRTETPALESFSVRTETPTQEVSSVRAETRLPVSVRTETASPAPWLVSARTETALRAQAARLRDFARRHPELPLDDVAHALVTTRHAFEHRAAVTGRTHAEFAEALDRLARGEDPPAVVPGSTTSVVQGVAKAARTAFLYPEGTGLVSTAFVRNALSSTVQTSTTPNGSTPNGTTLNGTGQIDGGQIGAVLGLYEAFPVFAAEFDAVCGVLDAHLDTPLRDVLRAAQGALGDGRSAHACAARFAADVAVTRLLEYFGVTPEYVLGAGSGEPAAAYVAGALSLTDAAALAVALGRLAERDGERADEDAALREVRAVVGRTRFSEPAIPIVHGPTGRFVTADALADPGHWTRQATTGTWEGTRLLVESGAGRVLVLGSDTPGTLTEDDPAASDQPNAAHRPDGPIAVVRPGHHTARGLIAALAEAHCQGQAVVWRNVLPAGRGTPVDLPTYAFDQRRFWLPAAGRSHASGVSRAAERHPLVDQAIELDDGGMLFTGGLSARTQPWLADHEVHGRVVVPGVTFLELAAWTARQVGCAEVVELTHKAPLIVPPDGRVELQLRAGPAGPAGRREFSLRCRGEAEARGRPWSQLATGVLGPARPGGVASSPSGPARTDRPAGVPDGAIPIEVGDFYRRFNDRGHYGWGPVFQSVRAAHRHGDDLYVQLRLPEDRRLHPGLFGPHPALLDATMHGLGLDGAPERLVDLVAGPGDGSGAGTGDDTGRPRIPFIWNGVALSAHGARELLIRISPAGPGAVSITGWDETGHPAVVVESLHLLPIAPDQLGRAAGRRGTLYRVAWPVVEPPYEKPRPVVTVPDGDLSAAWAAVATDGAPPAAVVVPLPSDDRTPAAARRATRRTLELAQRWLSDDAPAGVRLVFLTRHAVAALPGDPVEDLANAASWGLIRSAQAENPGRFTLVDVDRAPASQDAIAAAVATGAPQIAIRDGILHRPDPVQIPLITGRTGRRIDPHGTVLVTGGTGGLGALLARHLVTEHGVRHLILASRRGDAAAGAHRLVADLAGLGAEVRAVACDVADRDAVEALLAGVPVSHPLSAVVHAAGVLDDAVITAMSARQVEDVMRPKADGAWHLHELTRGLDLDAFVLFSSVAGVLGTAGQANYAAANSFLDALARHRHSLGLPAMSLAWGLWESDGMGGRLGHADLERMRRAGITPLSVEDGLGLFDDALALAEPLVVPADLDLAATRTGTMTTPEAAAAPDVMTALPPSGLSPDERDALLLDLVVGQVAEVSGHAADWIEPNATLFELGLDSLMIVELRNRLAATSGLALPASIAFDHPTPAALVDHLRDRLAGDREPAGA</sequence>
<keyword evidence="4" id="KW-0012">Acyltransferase</keyword>
<feature type="domain" description="Ketosynthase family 3 (KS3)" evidence="8">
    <location>
        <begin position="4"/>
        <end position="417"/>
    </location>
</feature>
<dbReference type="EMBL" id="BOOB01000024">
    <property type="protein sequence ID" value="GIH33336.1"/>
    <property type="molecule type" value="Genomic_DNA"/>
</dbReference>
<dbReference type="InterPro" id="IPR036736">
    <property type="entry name" value="ACP-like_sf"/>
</dbReference>
<dbReference type="Gene3D" id="3.40.50.720">
    <property type="entry name" value="NAD(P)-binding Rossmann-like Domain"/>
    <property type="match status" value="2"/>
</dbReference>
<dbReference type="Proteomes" id="UP000651728">
    <property type="component" value="Unassembled WGS sequence"/>
</dbReference>
<dbReference type="InterPro" id="IPR014031">
    <property type="entry name" value="Ketoacyl_synth_C"/>
</dbReference>
<evidence type="ECO:0000256" key="2">
    <source>
        <dbReference type="ARBA" id="ARBA00022553"/>
    </source>
</evidence>
<dbReference type="PROSITE" id="PS50075">
    <property type="entry name" value="CARRIER"/>
    <property type="match status" value="3"/>
</dbReference>
<feature type="region of interest" description="Disordered" evidence="6">
    <location>
        <begin position="33"/>
        <end position="52"/>
    </location>
</feature>
<feature type="active site" description="Proton donor; for dehydratase activity" evidence="5">
    <location>
        <position position="3715"/>
    </location>
</feature>
<dbReference type="InterPro" id="IPR050091">
    <property type="entry name" value="PKS_NRPS_Biosynth_Enz"/>
</dbReference>
<dbReference type="PROSITE" id="PS52004">
    <property type="entry name" value="KS3_2"/>
    <property type="match status" value="3"/>
</dbReference>
<accession>A0ABQ4FEU1</accession>
<dbReference type="InterPro" id="IPR009081">
    <property type="entry name" value="PP-bd_ACP"/>
</dbReference>
<keyword evidence="2" id="KW-0597">Phosphoprotein</keyword>
<dbReference type="Pfam" id="PF02801">
    <property type="entry name" value="Ketoacyl-synt_C"/>
    <property type="match status" value="3"/>
</dbReference>
<dbReference type="Gene3D" id="1.10.1200.10">
    <property type="entry name" value="ACP-like"/>
    <property type="match status" value="3"/>
</dbReference>
<dbReference type="Pfam" id="PF08659">
    <property type="entry name" value="KR"/>
    <property type="match status" value="2"/>
</dbReference>
<dbReference type="Pfam" id="PF14765">
    <property type="entry name" value="PS-DH"/>
    <property type="match status" value="1"/>
</dbReference>
<feature type="region of interest" description="N-terminal hotdog fold" evidence="5">
    <location>
        <begin position="3508"/>
        <end position="3632"/>
    </location>
</feature>
<protein>
    <recommendedName>
        <fullName evidence="12">Type I polyketide synthase</fullName>
    </recommendedName>
</protein>
<dbReference type="Pfam" id="PF00698">
    <property type="entry name" value="Acyl_transf_1"/>
    <property type="match status" value="3"/>
</dbReference>
<dbReference type="InterPro" id="IPR016035">
    <property type="entry name" value="Acyl_Trfase/lysoPLipase"/>
</dbReference>
<dbReference type="InterPro" id="IPR006162">
    <property type="entry name" value="Ppantetheine_attach_site"/>
</dbReference>
<feature type="domain" description="Carrier" evidence="7">
    <location>
        <begin position="2467"/>
        <end position="2541"/>
    </location>
</feature>
<feature type="domain" description="PKS/mFAS DH" evidence="9">
    <location>
        <begin position="3508"/>
        <end position="3812"/>
    </location>
</feature>
<dbReference type="InterPro" id="IPR049551">
    <property type="entry name" value="PKS_DH_C"/>
</dbReference>
<feature type="region of interest" description="Disordered" evidence="6">
    <location>
        <begin position="3408"/>
        <end position="3433"/>
    </location>
</feature>
<dbReference type="SMART" id="SM00825">
    <property type="entry name" value="PKS_KS"/>
    <property type="match status" value="3"/>
</dbReference>
<dbReference type="InterPro" id="IPR020841">
    <property type="entry name" value="PKS_Beta-ketoAc_synthase_dom"/>
</dbReference>
<dbReference type="PROSITE" id="PS00012">
    <property type="entry name" value="PHOSPHOPANTETHEINE"/>
    <property type="match status" value="2"/>
</dbReference>
<dbReference type="InterPro" id="IPR057326">
    <property type="entry name" value="KR_dom"/>
</dbReference>
<feature type="domain" description="Carrier" evidence="7">
    <location>
        <begin position="878"/>
        <end position="953"/>
    </location>
</feature>
<feature type="compositionally biased region" description="Low complexity" evidence="6">
    <location>
        <begin position="3194"/>
        <end position="3211"/>
    </location>
</feature>
<dbReference type="SUPFAM" id="SSF53901">
    <property type="entry name" value="Thiolase-like"/>
    <property type="match status" value="3"/>
</dbReference>
<dbReference type="Gene3D" id="6.10.140.1830">
    <property type="match status" value="1"/>
</dbReference>
<evidence type="ECO:0000313" key="11">
    <source>
        <dbReference type="Proteomes" id="UP000651728"/>
    </source>
</evidence>
<feature type="domain" description="Ketosynthase family 3 (KS3)" evidence="8">
    <location>
        <begin position="981"/>
        <end position="1392"/>
    </location>
</feature>
<feature type="region of interest" description="Disordered" evidence="6">
    <location>
        <begin position="3621"/>
        <end position="3650"/>
    </location>
</feature>
<dbReference type="InterPro" id="IPR013968">
    <property type="entry name" value="PKS_KR"/>
</dbReference>
<dbReference type="SUPFAM" id="SSF52151">
    <property type="entry name" value="FabD/lysophospholipase-like"/>
    <property type="match status" value="3"/>
</dbReference>
<feature type="domain" description="Ketosynthase family 3 (KS3)" evidence="8">
    <location>
        <begin position="2564"/>
        <end position="2990"/>
    </location>
</feature>
<dbReference type="InterPro" id="IPR049900">
    <property type="entry name" value="PKS_mFAS_DH"/>
</dbReference>
<dbReference type="InterPro" id="IPR036291">
    <property type="entry name" value="NAD(P)-bd_dom_sf"/>
</dbReference>
<evidence type="ECO:0000256" key="1">
    <source>
        <dbReference type="ARBA" id="ARBA00022450"/>
    </source>
</evidence>
<reference evidence="10 11" key="1">
    <citation type="submission" date="2021-01" db="EMBL/GenBank/DDBJ databases">
        <title>Whole genome shotgun sequence of Microbispora amethystogenes NBRC 101907.</title>
        <authorList>
            <person name="Komaki H."/>
            <person name="Tamura T."/>
        </authorList>
    </citation>
    <scope>NUCLEOTIDE SEQUENCE [LARGE SCALE GENOMIC DNA]</scope>
    <source>
        <strain evidence="10 11">NBRC 101907</strain>
    </source>
</reference>
<feature type="active site" description="Proton acceptor; for dehydratase activity" evidence="5">
    <location>
        <position position="3539"/>
    </location>
</feature>
<dbReference type="Pfam" id="PF16197">
    <property type="entry name" value="KAsynt_C_assoc"/>
    <property type="match status" value="3"/>
</dbReference>
<dbReference type="InterPro" id="IPR014043">
    <property type="entry name" value="Acyl_transferase_dom"/>
</dbReference>
<dbReference type="InterPro" id="IPR018201">
    <property type="entry name" value="Ketoacyl_synth_AS"/>
</dbReference>
<dbReference type="Pfam" id="PF22953">
    <property type="entry name" value="SpnB_Rossmann"/>
    <property type="match status" value="1"/>
</dbReference>